<dbReference type="Proteomes" id="UP001589709">
    <property type="component" value="Unassembled WGS sequence"/>
</dbReference>
<dbReference type="PANTHER" id="PTHR35803:SF2">
    <property type="entry name" value="RETAINING ALPHA-GALACTOSIDASE"/>
    <property type="match status" value="1"/>
</dbReference>
<keyword evidence="3" id="KW-0378">Hydrolase</keyword>
<accession>A0ABV5N241</accession>
<feature type="domain" description="Glycosyl-hydrolase 97 N-terminal" evidence="2">
    <location>
        <begin position="71"/>
        <end position="267"/>
    </location>
</feature>
<evidence type="ECO:0000313" key="3">
    <source>
        <dbReference type="EMBL" id="MFB9464286.1"/>
    </source>
</evidence>
<feature type="region of interest" description="Disordered" evidence="1">
    <location>
        <begin position="1"/>
        <end position="25"/>
    </location>
</feature>
<dbReference type="InterPro" id="IPR029486">
    <property type="entry name" value="GH97_N"/>
</dbReference>
<dbReference type="Pfam" id="PF14508">
    <property type="entry name" value="GH97_N"/>
    <property type="match status" value="1"/>
</dbReference>
<proteinExistence type="predicted"/>
<dbReference type="InterPro" id="IPR052720">
    <property type="entry name" value="Glycosyl_hydrolase_97"/>
</dbReference>
<evidence type="ECO:0000313" key="4">
    <source>
        <dbReference type="Proteomes" id="UP001589709"/>
    </source>
</evidence>
<dbReference type="Gene3D" id="2.70.98.10">
    <property type="match status" value="1"/>
</dbReference>
<comment type="caution">
    <text evidence="3">The sequence shown here is derived from an EMBL/GenBank/DDBJ whole genome shotgun (WGS) entry which is preliminary data.</text>
</comment>
<evidence type="ECO:0000259" key="2">
    <source>
        <dbReference type="Pfam" id="PF14508"/>
    </source>
</evidence>
<dbReference type="RefSeq" id="WP_381346816.1">
    <property type="nucleotide sequence ID" value="NZ_JBHMCY010000028.1"/>
</dbReference>
<protein>
    <submittedName>
        <fullName evidence="3">Glycoside hydrolase family 97 N-terminal domain-containing protein</fullName>
    </submittedName>
</protein>
<gene>
    <name evidence="3" type="ORF">ACFF45_16620</name>
</gene>
<feature type="compositionally biased region" description="Basic residues" evidence="1">
    <location>
        <begin position="1"/>
        <end position="11"/>
    </location>
</feature>
<keyword evidence="4" id="KW-1185">Reference proteome</keyword>
<evidence type="ECO:0000256" key="1">
    <source>
        <dbReference type="SAM" id="MobiDB-lite"/>
    </source>
</evidence>
<reference evidence="3 4" key="1">
    <citation type="submission" date="2024-09" db="EMBL/GenBank/DDBJ databases">
        <authorList>
            <person name="Sun Q."/>
            <person name="Mori K."/>
        </authorList>
    </citation>
    <scope>NUCLEOTIDE SEQUENCE [LARGE SCALE GENOMIC DNA]</scope>
    <source>
        <strain evidence="3 4">JCM 6917</strain>
    </source>
</reference>
<dbReference type="InterPro" id="IPR014718">
    <property type="entry name" value="GH-type_carb-bd"/>
</dbReference>
<dbReference type="PANTHER" id="PTHR35803">
    <property type="entry name" value="GLUCAN 1,4-ALPHA-GLUCOSIDASE SUSB-RELATED"/>
    <property type="match status" value="1"/>
</dbReference>
<dbReference type="GO" id="GO:0016787">
    <property type="term" value="F:hydrolase activity"/>
    <property type="evidence" value="ECO:0007669"/>
    <property type="project" value="UniProtKB-KW"/>
</dbReference>
<organism evidence="3 4">
    <name type="scientific">Streptomyces cinereospinus</name>
    <dbReference type="NCBI Taxonomy" id="285561"/>
    <lineage>
        <taxon>Bacteria</taxon>
        <taxon>Bacillati</taxon>
        <taxon>Actinomycetota</taxon>
        <taxon>Actinomycetes</taxon>
        <taxon>Kitasatosporales</taxon>
        <taxon>Streptomycetaceae</taxon>
        <taxon>Streptomyces</taxon>
    </lineage>
</organism>
<sequence length="332" mass="35292">MRRITSSRRSPHKDVGNSMSKRSVRHRTVTAALAAARAAGLPAVAPRALGGDSVTWTVAAYGPAAQADLAAEVTLDDETGALSLSVQNGGATVLEPSPLGIVADEADLTSGLRLLERTDATVSESCTAVAGKQRERTVSTEESRFSFEGANGVRRDLVLRVCDDGVAYRYVLPEADPDGDGVAVREEASAFNLPGDSAAWLKGYSNSYERSQDPVTTVTAAASGEFARPSPFQTDQDDFVLLTESDVDGRCAASRLVHETGSNQYQVELAADEILEGRRLDAAADRLRRNPRRGDLAVGQLERRQHRRSGTSSSGGDRWFIGSVVSGDATTP</sequence>
<feature type="region of interest" description="Disordered" evidence="1">
    <location>
        <begin position="294"/>
        <end position="332"/>
    </location>
</feature>
<dbReference type="EMBL" id="JBHMCY010000028">
    <property type="protein sequence ID" value="MFB9464286.1"/>
    <property type="molecule type" value="Genomic_DNA"/>
</dbReference>
<name>A0ABV5N241_9ACTN</name>